<evidence type="ECO:0000256" key="1">
    <source>
        <dbReference type="ARBA" id="ARBA00023125"/>
    </source>
</evidence>
<dbReference type="Gene3D" id="1.10.10.60">
    <property type="entry name" value="Homeodomain-like"/>
    <property type="match status" value="1"/>
</dbReference>
<dbReference type="Pfam" id="PF00440">
    <property type="entry name" value="TetR_N"/>
    <property type="match status" value="1"/>
</dbReference>
<reference evidence="3" key="1">
    <citation type="submission" date="2018-05" db="EMBL/GenBank/DDBJ databases">
        <authorList>
            <person name="Lanie J.A."/>
            <person name="Ng W.-L."/>
            <person name="Kazmierczak K.M."/>
            <person name="Andrzejewski T.M."/>
            <person name="Davidsen T.M."/>
            <person name="Wayne K.J."/>
            <person name="Tettelin H."/>
            <person name="Glass J.I."/>
            <person name="Rusch D."/>
            <person name="Podicherti R."/>
            <person name="Tsui H.-C.T."/>
            <person name="Winkler M.E."/>
        </authorList>
    </citation>
    <scope>NUCLEOTIDE SEQUENCE</scope>
</reference>
<accession>A0A382MPK3</accession>
<dbReference type="EMBL" id="UINC01094464">
    <property type="protein sequence ID" value="SVC49717.1"/>
    <property type="molecule type" value="Genomic_DNA"/>
</dbReference>
<evidence type="ECO:0000313" key="3">
    <source>
        <dbReference type="EMBL" id="SVC49717.1"/>
    </source>
</evidence>
<dbReference type="GO" id="GO:0003677">
    <property type="term" value="F:DNA binding"/>
    <property type="evidence" value="ECO:0007669"/>
    <property type="project" value="UniProtKB-KW"/>
</dbReference>
<dbReference type="InterPro" id="IPR001647">
    <property type="entry name" value="HTH_TetR"/>
</dbReference>
<sequence>MSSRKVARVERATVELRETRANLLEAAAKLIRISGVHSLTHTAIAAEAGVARQSVYR</sequence>
<feature type="domain" description="HTH tetR-type" evidence="2">
    <location>
        <begin position="17"/>
        <end position="57"/>
    </location>
</feature>
<keyword evidence="1" id="KW-0238">DNA-binding</keyword>
<dbReference type="SUPFAM" id="SSF46689">
    <property type="entry name" value="Homeodomain-like"/>
    <property type="match status" value="1"/>
</dbReference>
<gene>
    <name evidence="3" type="ORF">METZ01_LOCUS302571</name>
</gene>
<dbReference type="InterPro" id="IPR009057">
    <property type="entry name" value="Homeodomain-like_sf"/>
</dbReference>
<protein>
    <recommendedName>
        <fullName evidence="2">HTH tetR-type domain-containing protein</fullName>
    </recommendedName>
</protein>
<dbReference type="AlphaFoldDB" id="A0A382MPK3"/>
<organism evidence="3">
    <name type="scientific">marine metagenome</name>
    <dbReference type="NCBI Taxonomy" id="408172"/>
    <lineage>
        <taxon>unclassified sequences</taxon>
        <taxon>metagenomes</taxon>
        <taxon>ecological metagenomes</taxon>
    </lineage>
</organism>
<name>A0A382MPK3_9ZZZZ</name>
<proteinExistence type="predicted"/>
<dbReference type="PROSITE" id="PS50977">
    <property type="entry name" value="HTH_TETR_2"/>
    <property type="match status" value="1"/>
</dbReference>
<evidence type="ECO:0000259" key="2">
    <source>
        <dbReference type="PROSITE" id="PS50977"/>
    </source>
</evidence>
<feature type="non-terminal residue" evidence="3">
    <location>
        <position position="57"/>
    </location>
</feature>